<sequence>MLAARPFAPPDAVTDPLEIGEAFPERARRYGLARVSQAYGLTLLAAILALPVVGAGLITSNNCQLRGYACSDRLAYGLIGAIVLAVVTQLMLALHFRLGWSFWIGSALVMAGASLNTDHLPVLIGLVVLAPGVAAWFSEPPNRRRDVVTHWVPRCTALLALVLAAFGAGLLL</sequence>
<reference evidence="2" key="1">
    <citation type="journal article" date="2014" name="Int. J. Syst. Evol. Microbiol.">
        <title>Complete genome sequence of Corynebacterium casei LMG S-19264T (=DSM 44701T), isolated from a smear-ripened cheese.</title>
        <authorList>
            <consortium name="US DOE Joint Genome Institute (JGI-PGF)"/>
            <person name="Walter F."/>
            <person name="Albersmeier A."/>
            <person name="Kalinowski J."/>
            <person name="Ruckert C."/>
        </authorList>
    </citation>
    <scope>NUCLEOTIDE SEQUENCE</scope>
    <source>
        <strain evidence="2">CGMCC 4.7306</strain>
    </source>
</reference>
<dbReference type="EMBL" id="BMMZ01000015">
    <property type="protein sequence ID" value="GGL80611.1"/>
    <property type="molecule type" value="Genomic_DNA"/>
</dbReference>
<organism evidence="2 3">
    <name type="scientific">Microlunatus endophyticus</name>
    <dbReference type="NCBI Taxonomy" id="1716077"/>
    <lineage>
        <taxon>Bacteria</taxon>
        <taxon>Bacillati</taxon>
        <taxon>Actinomycetota</taxon>
        <taxon>Actinomycetes</taxon>
        <taxon>Propionibacteriales</taxon>
        <taxon>Propionibacteriaceae</taxon>
        <taxon>Microlunatus</taxon>
    </lineage>
</organism>
<feature type="transmembrane region" description="Helical" evidence="1">
    <location>
        <begin position="120"/>
        <end position="139"/>
    </location>
</feature>
<feature type="transmembrane region" description="Helical" evidence="1">
    <location>
        <begin position="38"/>
        <end position="58"/>
    </location>
</feature>
<evidence type="ECO:0000313" key="2">
    <source>
        <dbReference type="EMBL" id="GGL80611.1"/>
    </source>
</evidence>
<dbReference type="Proteomes" id="UP000613840">
    <property type="component" value="Unassembled WGS sequence"/>
</dbReference>
<keyword evidence="1" id="KW-0812">Transmembrane</keyword>
<dbReference type="RefSeq" id="WP_188897811.1">
    <property type="nucleotide sequence ID" value="NZ_BMMZ01000015.1"/>
</dbReference>
<keyword evidence="1" id="KW-1133">Transmembrane helix</keyword>
<accession>A0A917SIH0</accession>
<evidence type="ECO:0000256" key="1">
    <source>
        <dbReference type="SAM" id="Phobius"/>
    </source>
</evidence>
<keyword evidence="3" id="KW-1185">Reference proteome</keyword>
<proteinExistence type="predicted"/>
<keyword evidence="1" id="KW-0472">Membrane</keyword>
<dbReference type="AlphaFoldDB" id="A0A917SIH0"/>
<feature type="transmembrane region" description="Helical" evidence="1">
    <location>
        <begin position="78"/>
        <end position="100"/>
    </location>
</feature>
<evidence type="ECO:0000313" key="3">
    <source>
        <dbReference type="Proteomes" id="UP000613840"/>
    </source>
</evidence>
<comment type="caution">
    <text evidence="2">The sequence shown here is derived from an EMBL/GenBank/DDBJ whole genome shotgun (WGS) entry which is preliminary data.</text>
</comment>
<protein>
    <submittedName>
        <fullName evidence="2">Uncharacterized protein</fullName>
    </submittedName>
</protein>
<reference evidence="2" key="2">
    <citation type="submission" date="2020-09" db="EMBL/GenBank/DDBJ databases">
        <authorList>
            <person name="Sun Q."/>
            <person name="Zhou Y."/>
        </authorList>
    </citation>
    <scope>NUCLEOTIDE SEQUENCE</scope>
    <source>
        <strain evidence="2">CGMCC 4.7306</strain>
    </source>
</reference>
<name>A0A917SIH0_9ACTN</name>
<feature type="transmembrane region" description="Helical" evidence="1">
    <location>
        <begin position="151"/>
        <end position="171"/>
    </location>
</feature>
<gene>
    <name evidence="2" type="ORF">GCM10011575_43640</name>
</gene>